<reference evidence="1 2" key="1">
    <citation type="journal article" date="1999" name="J. Virol.">
        <title>The genome of Melanoplus sanguinipes entomopoxvirus.</title>
        <authorList>
            <person name="Afonso C.L."/>
            <person name="Tulman E.R."/>
            <person name="Lu Z."/>
            <person name="Oma E."/>
            <person name="Kutish G.F."/>
            <person name="Rock D.L."/>
        </authorList>
    </citation>
    <scope>NUCLEOTIDE SEQUENCE [LARGE SCALE GENOMIC DNA]</scope>
    <source>
        <strain evidence="1">Tucson</strain>
    </source>
</reference>
<accession>Q9YVZ2</accession>
<name>Q9YVZ2_MSEPV</name>
<protein>
    <submittedName>
        <fullName evidence="1">Uncharacterized protein</fullName>
    </submittedName>
</protein>
<organism evidence="1 2">
    <name type="scientific">Melanoplus sanguinipes entomopoxvirus</name>
    <name type="common">MsEPV</name>
    <dbReference type="NCBI Taxonomy" id="83191"/>
    <lineage>
        <taxon>Viruses</taxon>
        <taxon>Varidnaviria</taxon>
        <taxon>Bamfordvirae</taxon>
        <taxon>Nucleocytoviricota</taxon>
        <taxon>Pokkesviricetes</taxon>
        <taxon>Chitovirales</taxon>
        <taxon>Poxviridae</taxon>
        <taxon>Entomopoxvirinae</taxon>
        <taxon>Deltaentomopoxvirus</taxon>
        <taxon>Deltaentomopoxvirus msanguinipes</taxon>
    </lineage>
</organism>
<dbReference type="GeneID" id="1449801"/>
<keyword evidence="2" id="KW-1185">Reference proteome</keyword>
<dbReference type="KEGG" id="vg:1449801"/>
<dbReference type="PIR" id="T28261">
    <property type="entry name" value="T28261"/>
</dbReference>
<dbReference type="RefSeq" id="NP_048171.1">
    <property type="nucleotide sequence ID" value="NC_001993.1"/>
</dbReference>
<dbReference type="EMBL" id="AF063866">
    <property type="protein sequence ID" value="AAC97806.1"/>
    <property type="molecule type" value="Genomic_DNA"/>
</dbReference>
<proteinExistence type="predicted"/>
<organismHost>
    <name type="scientific">Melanoplus sanguinipes</name>
    <name type="common">Migratory grasshopper</name>
    <dbReference type="NCBI Taxonomy" id="65742"/>
</organismHost>
<dbReference type="Proteomes" id="UP000172353">
    <property type="component" value="Segment"/>
</dbReference>
<sequence>MIVLDVSIVSDDPYSYSSSSIVPSVIDFSSSDTHSSLYNKSSSFSSSLNSIRSSSYPDIVIYYIYFKC</sequence>
<evidence type="ECO:0000313" key="2">
    <source>
        <dbReference type="Proteomes" id="UP000172353"/>
    </source>
</evidence>
<gene>
    <name evidence="1" type="primary">MSV101</name>
</gene>
<evidence type="ECO:0000313" key="1">
    <source>
        <dbReference type="EMBL" id="AAC97806.1"/>
    </source>
</evidence>